<gene>
    <name evidence="1" type="ORF">ABH15_10195</name>
</gene>
<dbReference type="OrthoDB" id="112274at2157"/>
<evidence type="ECO:0000313" key="2">
    <source>
        <dbReference type="Proteomes" id="UP000290932"/>
    </source>
</evidence>
<dbReference type="AlphaFoldDB" id="A0A498H0I7"/>
<dbReference type="RefSeq" id="WP_128694232.1">
    <property type="nucleotide sequence ID" value="NZ_LHQS01000002.1"/>
</dbReference>
<protein>
    <submittedName>
        <fullName evidence="1">Uncharacterized protein</fullName>
    </submittedName>
</protein>
<dbReference type="EMBL" id="LHQS01000002">
    <property type="protein sequence ID" value="RXE56439.1"/>
    <property type="molecule type" value="Genomic_DNA"/>
</dbReference>
<accession>A0A498H0I7</accession>
<evidence type="ECO:0000313" key="1">
    <source>
        <dbReference type="EMBL" id="RXE56439.1"/>
    </source>
</evidence>
<name>A0A498H0I7_9EURY</name>
<reference evidence="1 2" key="1">
    <citation type="journal article" date="2015" name="Int. J. Syst. Evol. Microbiol.">
        <title>Methanoculleus taiwanensis sp. nov., a methanogen isolated from deep marine sediment at the deformation front area near Taiwan.</title>
        <authorList>
            <person name="Weng C.Y."/>
            <person name="Chen S.C."/>
            <person name="Lai M.C."/>
            <person name="Wu S.Y."/>
            <person name="Lin S."/>
            <person name="Yang T.F."/>
            <person name="Chen P.C."/>
        </authorList>
    </citation>
    <scope>NUCLEOTIDE SEQUENCE [LARGE SCALE GENOMIC DNA]</scope>
    <source>
        <strain evidence="1 2">CYW4</strain>
    </source>
</reference>
<sequence>MSQLSDEVLKVSLQYLGPAAERFLERQTKSHLNGLAFTDLQKSHIPDLATWVRTSASLIIDKKKAEELATRITRMG</sequence>
<keyword evidence="2" id="KW-1185">Reference proteome</keyword>
<proteinExistence type="predicted"/>
<comment type="caution">
    <text evidence="1">The sequence shown here is derived from an EMBL/GenBank/DDBJ whole genome shotgun (WGS) entry which is preliminary data.</text>
</comment>
<dbReference type="Proteomes" id="UP000290932">
    <property type="component" value="Unassembled WGS sequence"/>
</dbReference>
<organism evidence="1 2">
    <name type="scientific">Methanoculleus taiwanensis</name>
    <dbReference type="NCBI Taxonomy" id="1550565"/>
    <lineage>
        <taxon>Archaea</taxon>
        <taxon>Methanobacteriati</taxon>
        <taxon>Methanobacteriota</taxon>
        <taxon>Stenosarchaea group</taxon>
        <taxon>Methanomicrobia</taxon>
        <taxon>Methanomicrobiales</taxon>
        <taxon>Methanomicrobiaceae</taxon>
        <taxon>Methanoculleus</taxon>
    </lineage>
</organism>